<dbReference type="EMBL" id="JAGSXH010000093">
    <property type="protein sequence ID" value="MBS2965633.1"/>
    <property type="molecule type" value="Genomic_DNA"/>
</dbReference>
<comment type="caution">
    <text evidence="2">The sequence shown here is derived from an EMBL/GenBank/DDBJ whole genome shotgun (WGS) entry which is preliminary data.</text>
</comment>
<organism evidence="2 3">
    <name type="scientific">Actinocrinis puniceicyclus</name>
    <dbReference type="NCBI Taxonomy" id="977794"/>
    <lineage>
        <taxon>Bacteria</taxon>
        <taxon>Bacillati</taxon>
        <taxon>Actinomycetota</taxon>
        <taxon>Actinomycetes</taxon>
        <taxon>Catenulisporales</taxon>
        <taxon>Actinospicaceae</taxon>
        <taxon>Actinocrinis</taxon>
    </lineage>
</organism>
<dbReference type="Proteomes" id="UP000677913">
    <property type="component" value="Unassembled WGS sequence"/>
</dbReference>
<name>A0A8J8BDU3_9ACTN</name>
<keyword evidence="3" id="KW-1185">Reference proteome</keyword>
<reference evidence="2" key="1">
    <citation type="submission" date="2021-04" db="EMBL/GenBank/DDBJ databases">
        <title>Genome based classification of Actinospica acidithermotolerans sp. nov., an actinobacterium isolated from an Indonesian hot spring.</title>
        <authorList>
            <person name="Kusuma A.B."/>
            <person name="Putra K.E."/>
            <person name="Nafisah S."/>
            <person name="Loh J."/>
            <person name="Nouioui I."/>
            <person name="Goodfellow M."/>
        </authorList>
    </citation>
    <scope>NUCLEOTIDE SEQUENCE</scope>
    <source>
        <strain evidence="2">DSM 45618</strain>
    </source>
</reference>
<proteinExistence type="predicted"/>
<gene>
    <name evidence="2" type="ORF">KGA66_21460</name>
</gene>
<sequence>MAERIEQSLSRDAGKAIENMYREAGKRTEDVVKRVTQADEEQARKLLEVAEHLGRTDAAKTTSAAEKQAQAATRSTLRRQFSQVLDPGGQIRDLAPLKGTGPELPGIRDPGAFDPQSLRGLSAEKIERGVPGHWVAAESKSGGGKVFRDPGNFGRQLRTMPGYAAGNRPDPLTHGPYAEVCQNGITTKVPLEGNPTLGGTP</sequence>
<evidence type="ECO:0000313" key="2">
    <source>
        <dbReference type="EMBL" id="MBS2965633.1"/>
    </source>
</evidence>
<evidence type="ECO:0000313" key="3">
    <source>
        <dbReference type="Proteomes" id="UP000677913"/>
    </source>
</evidence>
<evidence type="ECO:0000256" key="1">
    <source>
        <dbReference type="SAM" id="MobiDB-lite"/>
    </source>
</evidence>
<feature type="compositionally biased region" description="Polar residues" evidence="1">
    <location>
        <begin position="59"/>
        <end position="76"/>
    </location>
</feature>
<dbReference type="AlphaFoldDB" id="A0A8J8BDU3"/>
<accession>A0A8J8BDU3</accession>
<dbReference type="RefSeq" id="WP_211469988.1">
    <property type="nucleotide sequence ID" value="NZ_JAGSXH010000093.1"/>
</dbReference>
<feature type="region of interest" description="Disordered" evidence="1">
    <location>
        <begin position="54"/>
        <end position="76"/>
    </location>
</feature>
<protein>
    <submittedName>
        <fullName evidence="2">Uncharacterized protein</fullName>
    </submittedName>
</protein>